<dbReference type="PROSITE" id="PS51257">
    <property type="entry name" value="PROKAR_LIPOPROTEIN"/>
    <property type="match status" value="1"/>
</dbReference>
<evidence type="ECO:0000313" key="2">
    <source>
        <dbReference type="EMBL" id="SDM29292.1"/>
    </source>
</evidence>
<sequence>MMKKHLFLRLCLMFLVGVSAFSCRTEEFHNEEEAHGSTQFRLTTQRISLSEAKHKAKLLTELKEAEEKFKVFSKTSTQGKIIHYANGVSIDTDQVTYIENGPNFHTYTFHLTRQNALP</sequence>
<dbReference type="Proteomes" id="UP000199242">
    <property type="component" value="Unassembled WGS sequence"/>
</dbReference>
<protein>
    <submittedName>
        <fullName evidence="2">Uncharacterized protein</fullName>
    </submittedName>
</protein>
<evidence type="ECO:0000256" key="1">
    <source>
        <dbReference type="SAM" id="SignalP"/>
    </source>
</evidence>
<feature type="chain" id="PRO_5045266630" evidence="1">
    <location>
        <begin position="21"/>
        <end position="118"/>
    </location>
</feature>
<organism evidence="2 3">
    <name type="scientific">Chryseobacterium taihuense</name>
    <dbReference type="NCBI Taxonomy" id="1141221"/>
    <lineage>
        <taxon>Bacteria</taxon>
        <taxon>Pseudomonadati</taxon>
        <taxon>Bacteroidota</taxon>
        <taxon>Flavobacteriia</taxon>
        <taxon>Flavobacteriales</taxon>
        <taxon>Weeksellaceae</taxon>
        <taxon>Chryseobacterium group</taxon>
        <taxon>Chryseobacterium</taxon>
    </lineage>
</organism>
<comment type="caution">
    <text evidence="2">The sequence shown here is derived from an EMBL/GenBank/DDBJ whole genome shotgun (WGS) entry which is preliminary data.</text>
</comment>
<accession>A0ABY0R275</accession>
<reference evidence="2 3" key="1">
    <citation type="submission" date="2016-10" db="EMBL/GenBank/DDBJ databases">
        <authorList>
            <person name="Varghese N."/>
            <person name="Submissions S."/>
        </authorList>
    </citation>
    <scope>NUCLEOTIDE SEQUENCE [LARGE SCALE GENOMIC DNA]</scope>
    <source>
        <strain evidence="2 3">CGMCC 1.10941</strain>
    </source>
</reference>
<dbReference type="RefSeq" id="WP_143019067.1">
    <property type="nucleotide sequence ID" value="NZ_FNHD01000020.1"/>
</dbReference>
<feature type="signal peptide" evidence="1">
    <location>
        <begin position="1"/>
        <end position="20"/>
    </location>
</feature>
<feature type="non-terminal residue" evidence="2">
    <location>
        <position position="118"/>
    </location>
</feature>
<evidence type="ECO:0000313" key="3">
    <source>
        <dbReference type="Proteomes" id="UP000199242"/>
    </source>
</evidence>
<keyword evidence="3" id="KW-1185">Reference proteome</keyword>
<gene>
    <name evidence="2" type="ORF">SAMN05216273_12053</name>
</gene>
<proteinExistence type="predicted"/>
<keyword evidence="1" id="KW-0732">Signal</keyword>
<dbReference type="EMBL" id="FNHD01000020">
    <property type="protein sequence ID" value="SDM29292.1"/>
    <property type="molecule type" value="Genomic_DNA"/>
</dbReference>
<name>A0ABY0R275_9FLAO</name>